<dbReference type="Proteomes" id="UP001163823">
    <property type="component" value="Chromosome 6"/>
</dbReference>
<dbReference type="PANTHER" id="PTHR36809:SF1">
    <property type="entry name" value="TRANSMEMBRANE PROTEIN"/>
    <property type="match status" value="1"/>
</dbReference>
<organism evidence="2 3">
    <name type="scientific">Quillaja saponaria</name>
    <name type="common">Soap bark tree</name>
    <dbReference type="NCBI Taxonomy" id="32244"/>
    <lineage>
        <taxon>Eukaryota</taxon>
        <taxon>Viridiplantae</taxon>
        <taxon>Streptophyta</taxon>
        <taxon>Embryophyta</taxon>
        <taxon>Tracheophyta</taxon>
        <taxon>Spermatophyta</taxon>
        <taxon>Magnoliopsida</taxon>
        <taxon>eudicotyledons</taxon>
        <taxon>Gunneridae</taxon>
        <taxon>Pentapetalae</taxon>
        <taxon>rosids</taxon>
        <taxon>fabids</taxon>
        <taxon>Fabales</taxon>
        <taxon>Quillajaceae</taxon>
        <taxon>Quillaja</taxon>
    </lineage>
</organism>
<dbReference type="PANTHER" id="PTHR36809">
    <property type="entry name" value="TRANSMEMBRANE PROTEIN"/>
    <property type="match status" value="1"/>
</dbReference>
<name>A0AAD7LSU2_QUISA</name>
<dbReference type="KEGG" id="qsa:O6P43_013609"/>
<evidence type="ECO:0000313" key="3">
    <source>
        <dbReference type="Proteomes" id="UP001163823"/>
    </source>
</evidence>
<proteinExistence type="predicted"/>
<reference evidence="2" key="1">
    <citation type="journal article" date="2023" name="Science">
        <title>Elucidation of the pathway for biosynthesis of saponin adjuvants from the soapbark tree.</title>
        <authorList>
            <person name="Reed J."/>
            <person name="Orme A."/>
            <person name="El-Demerdash A."/>
            <person name="Owen C."/>
            <person name="Martin L.B.B."/>
            <person name="Misra R.C."/>
            <person name="Kikuchi S."/>
            <person name="Rejzek M."/>
            <person name="Martin A.C."/>
            <person name="Harkess A."/>
            <person name="Leebens-Mack J."/>
            <person name="Louveau T."/>
            <person name="Stephenson M.J."/>
            <person name="Osbourn A."/>
        </authorList>
    </citation>
    <scope>NUCLEOTIDE SEQUENCE</scope>
    <source>
        <strain evidence="2">S10</strain>
    </source>
</reference>
<comment type="caution">
    <text evidence="2">The sequence shown here is derived from an EMBL/GenBank/DDBJ whole genome shotgun (WGS) entry which is preliminary data.</text>
</comment>
<gene>
    <name evidence="2" type="ORF">O6P43_013609</name>
</gene>
<dbReference type="AlphaFoldDB" id="A0AAD7LSU2"/>
<dbReference type="EMBL" id="JARAOO010000006">
    <property type="protein sequence ID" value="KAJ7963684.1"/>
    <property type="molecule type" value="Genomic_DNA"/>
</dbReference>
<sequence>MEVAVPLSLIPLPSLNSKSRITGYCSNPTVDFTRRRRCSHLIENPRRTKTRIAVINEVPAIVDPAPVEVTWQIVAGALAGITPFVVAGIEFSKRIIAQKRCEECGGSGLVLMDKDYFRCPECGGFLPWQSWKRFFSG</sequence>
<feature type="transmembrane region" description="Helical" evidence="1">
    <location>
        <begin position="69"/>
        <end position="89"/>
    </location>
</feature>
<protein>
    <submittedName>
        <fullName evidence="2">Transmembrane protein</fullName>
    </submittedName>
</protein>
<keyword evidence="3" id="KW-1185">Reference proteome</keyword>
<evidence type="ECO:0000256" key="1">
    <source>
        <dbReference type="SAM" id="Phobius"/>
    </source>
</evidence>
<evidence type="ECO:0000313" key="2">
    <source>
        <dbReference type="EMBL" id="KAJ7963684.1"/>
    </source>
</evidence>
<keyword evidence="1" id="KW-1133">Transmembrane helix</keyword>
<keyword evidence="1 2" id="KW-0812">Transmembrane</keyword>
<keyword evidence="1" id="KW-0472">Membrane</keyword>
<accession>A0AAD7LSU2</accession>